<name>A0AAD5H0L0_9CHLO</name>
<gene>
    <name evidence="1" type="ORF">COHA_006668</name>
</gene>
<dbReference type="Proteomes" id="UP001205105">
    <property type="component" value="Unassembled WGS sequence"/>
</dbReference>
<evidence type="ECO:0000313" key="2">
    <source>
        <dbReference type="Proteomes" id="UP001205105"/>
    </source>
</evidence>
<organism evidence="1 2">
    <name type="scientific">Chlorella ohadii</name>
    <dbReference type="NCBI Taxonomy" id="2649997"/>
    <lineage>
        <taxon>Eukaryota</taxon>
        <taxon>Viridiplantae</taxon>
        <taxon>Chlorophyta</taxon>
        <taxon>core chlorophytes</taxon>
        <taxon>Trebouxiophyceae</taxon>
        <taxon>Chlorellales</taxon>
        <taxon>Chlorellaceae</taxon>
        <taxon>Chlorella clade</taxon>
        <taxon>Chlorella</taxon>
    </lineage>
</organism>
<protein>
    <submittedName>
        <fullName evidence="1">Uncharacterized protein</fullName>
    </submittedName>
</protein>
<evidence type="ECO:0000313" key="1">
    <source>
        <dbReference type="EMBL" id="KAI7839601.1"/>
    </source>
</evidence>
<accession>A0AAD5H0L0</accession>
<reference evidence="1" key="1">
    <citation type="submission" date="2020-11" db="EMBL/GenBank/DDBJ databases">
        <title>Chlorella ohadii genome sequencing and assembly.</title>
        <authorList>
            <person name="Murik O."/>
            <person name="Treves H."/>
            <person name="Kedem I."/>
            <person name="Shotland Y."/>
            <person name="Kaplan A."/>
        </authorList>
    </citation>
    <scope>NUCLEOTIDE SEQUENCE</scope>
    <source>
        <strain evidence="1">1</strain>
    </source>
</reference>
<keyword evidence="2" id="KW-1185">Reference proteome</keyword>
<comment type="caution">
    <text evidence="1">The sequence shown here is derived from an EMBL/GenBank/DDBJ whole genome shotgun (WGS) entry which is preliminary data.</text>
</comment>
<sequence>MDGQTPSPALMWRAALDALRAALDTPMHSGNALVQAAGRLLQTVSGLPPISSGADHDSLRSELNRLLGDASSHLQAMDRALAAMLEERRPWSAVLLLAATAICLTRACTSLAAYPRLSDSTAVYALCAAALSLLTGSMLRVQQQLESRGGQCYLHALVVEMVLVVGSSSDDAQRVQQVLRGNTAALRAAFGCGMLQQASELLAVSALPANEAAAAALARTAAKPAVLLPWMARLVPMVQQLRNADPAADSEAKWATVMPTLVTLLLKAPAFQSRYEAAIRRDVPLQRQVVLACLISLECGTQQLDAGAAGSADGGRQDGTPVAAALREQVGAEAAADALGTGSGWLAVCRALTLLSMKPVATGLSAVAHGPTSARLLDCATAALRHLVSPAAEQQLAGQTQAATASAALSLVAAGHAAQVDAPGRSTSDLCRSARKVLRLLPDAIAALRLAAAAEGGSTDGLAALATVNITSLAGPRLLQHVRPAEMSAADVVAWCTAAVAALRVLPLLLQLQPRLRGVNLAAEVPDATSLLDSLPGHLLGVVASQLHSVNQFNVQLTCTAEGQAEAVETQAEPLFLLHSVAVRCLHWLCTLDDAQLAAMPVLATWDGWHTLVHAIFNEAVGVHRMGRCLAEGEEDKQREVAFTQRLHSLCLAHAPLVPLLSEKTGRRIDGPTLGFFTQLLYIVAFAPPAAVDPQLLAGFERSVRSSLQAAASSPRVEAVWEGVYTWLVEGEDQPQYCAFLLTSGLMQEGLAAAEAAAVANGMPMPSVAHRLLACVHVCCSNLGHAADELVNRPGAATSDASCSQIQAITAACIELDVALAELSFSFPPPPSLATLPLYQATVVPAAATLATKLQEYWQLPEQLQTNRLEAARAAAARSCAYLRCANLGGEGGALAGTGSSTRCR</sequence>
<dbReference type="EMBL" id="JADXDR010000097">
    <property type="protein sequence ID" value="KAI7839601.1"/>
    <property type="molecule type" value="Genomic_DNA"/>
</dbReference>
<proteinExistence type="predicted"/>
<dbReference type="AlphaFoldDB" id="A0AAD5H0L0"/>